<sequence>MNKKIQLFFLVILILTSCKSAEQRKIHAIQKFGYLDSIEPSKENISLYASKWGIEPNELYILDQESYKKTIWSFYENNKRLTHDLYQWHQLFVFNADENLISYQLNCRTKIVANDWDYNSRGTFSTYPPSDNSLKEFNKELKLSQLSPHFINEAGNALNEENIKDFELIIVTYWSIYHGRQSQKLIQTVLDYKKKHTDKRIKYVFVNNDE</sequence>
<proteinExistence type="predicted"/>
<dbReference type="Proteomes" id="UP001168552">
    <property type="component" value="Unassembled WGS sequence"/>
</dbReference>
<keyword evidence="2" id="KW-1185">Reference proteome</keyword>
<protein>
    <recommendedName>
        <fullName evidence="3">Lipoprotein</fullName>
    </recommendedName>
</protein>
<name>A0ABT8F8Q0_9BACT</name>
<reference evidence="1" key="1">
    <citation type="submission" date="2023-06" db="EMBL/GenBank/DDBJ databases">
        <title>Cytophagales bacterium Strain LB-30, isolated from soil.</title>
        <authorList>
            <person name="Liu B."/>
        </authorList>
    </citation>
    <scope>NUCLEOTIDE SEQUENCE</scope>
    <source>
        <strain evidence="1">LB-30</strain>
    </source>
</reference>
<evidence type="ECO:0008006" key="3">
    <source>
        <dbReference type="Google" id="ProtNLM"/>
    </source>
</evidence>
<comment type="caution">
    <text evidence="1">The sequence shown here is derived from an EMBL/GenBank/DDBJ whole genome shotgun (WGS) entry which is preliminary data.</text>
</comment>
<dbReference type="PROSITE" id="PS51257">
    <property type="entry name" value="PROKAR_LIPOPROTEIN"/>
    <property type="match status" value="1"/>
</dbReference>
<dbReference type="RefSeq" id="WP_320005298.1">
    <property type="nucleotide sequence ID" value="NZ_JAUHJS010000008.1"/>
</dbReference>
<dbReference type="EMBL" id="JAUHJS010000008">
    <property type="protein sequence ID" value="MDN4166760.1"/>
    <property type="molecule type" value="Genomic_DNA"/>
</dbReference>
<organism evidence="1 2">
    <name type="scientific">Shiella aurantiaca</name>
    <dbReference type="NCBI Taxonomy" id="3058365"/>
    <lineage>
        <taxon>Bacteria</taxon>
        <taxon>Pseudomonadati</taxon>
        <taxon>Bacteroidota</taxon>
        <taxon>Cytophagia</taxon>
        <taxon>Cytophagales</taxon>
        <taxon>Shiellaceae</taxon>
        <taxon>Shiella</taxon>
    </lineage>
</organism>
<evidence type="ECO:0000313" key="1">
    <source>
        <dbReference type="EMBL" id="MDN4166760.1"/>
    </source>
</evidence>
<evidence type="ECO:0000313" key="2">
    <source>
        <dbReference type="Proteomes" id="UP001168552"/>
    </source>
</evidence>
<accession>A0ABT8F8Q0</accession>
<gene>
    <name evidence="1" type="ORF">QWY31_14710</name>
</gene>